<keyword evidence="2" id="KW-1185">Reference proteome</keyword>
<name>A0AAW2DIR7_9ROSI</name>
<organism evidence="1 2">
    <name type="scientific">Lithocarpus litseifolius</name>
    <dbReference type="NCBI Taxonomy" id="425828"/>
    <lineage>
        <taxon>Eukaryota</taxon>
        <taxon>Viridiplantae</taxon>
        <taxon>Streptophyta</taxon>
        <taxon>Embryophyta</taxon>
        <taxon>Tracheophyta</taxon>
        <taxon>Spermatophyta</taxon>
        <taxon>Magnoliopsida</taxon>
        <taxon>eudicotyledons</taxon>
        <taxon>Gunneridae</taxon>
        <taxon>Pentapetalae</taxon>
        <taxon>rosids</taxon>
        <taxon>fabids</taxon>
        <taxon>Fagales</taxon>
        <taxon>Fagaceae</taxon>
        <taxon>Lithocarpus</taxon>
    </lineage>
</organism>
<reference evidence="1 2" key="1">
    <citation type="submission" date="2024-01" db="EMBL/GenBank/DDBJ databases">
        <title>A telomere-to-telomere, gap-free genome of sweet tea (Lithocarpus litseifolius).</title>
        <authorList>
            <person name="Zhou J."/>
        </authorList>
    </citation>
    <scope>NUCLEOTIDE SEQUENCE [LARGE SCALE GENOMIC DNA]</scope>
    <source>
        <strain evidence="1">Zhou-2022a</strain>
        <tissue evidence="1">Leaf</tissue>
    </source>
</reference>
<evidence type="ECO:0000313" key="2">
    <source>
        <dbReference type="Proteomes" id="UP001459277"/>
    </source>
</evidence>
<dbReference type="EMBL" id="JAZDWU010000003">
    <property type="protein sequence ID" value="KAL0009200.1"/>
    <property type="molecule type" value="Genomic_DNA"/>
</dbReference>
<protein>
    <recommendedName>
        <fullName evidence="3">RNase H type-1 domain-containing protein</fullName>
    </recommendedName>
</protein>
<sequence>MGNLSSEFFSLDIHSWLEENCKLDKRTGYLQIPRSTLFAFGVWILWQHMNRVVFKNFTPNQNIHKEIVQRAAEFAYCAQNMAAKIELDALAVADLMDNSRNSKAVYSAIVADYRLLISLVPQVKVLHCYQETNRCADGLTRLGSQKASDILYHNSPPPCLRDLFLSDLYGVYHFRLCLNTDVSASYS</sequence>
<evidence type="ECO:0000313" key="1">
    <source>
        <dbReference type="EMBL" id="KAL0009200.1"/>
    </source>
</evidence>
<evidence type="ECO:0008006" key="3">
    <source>
        <dbReference type="Google" id="ProtNLM"/>
    </source>
</evidence>
<gene>
    <name evidence="1" type="ORF">SO802_010702</name>
</gene>
<dbReference type="AlphaFoldDB" id="A0AAW2DIR7"/>
<accession>A0AAW2DIR7</accession>
<dbReference type="Proteomes" id="UP001459277">
    <property type="component" value="Unassembled WGS sequence"/>
</dbReference>
<comment type="caution">
    <text evidence="1">The sequence shown here is derived from an EMBL/GenBank/DDBJ whole genome shotgun (WGS) entry which is preliminary data.</text>
</comment>
<proteinExistence type="predicted"/>